<dbReference type="InterPro" id="IPR006027">
    <property type="entry name" value="NusB_RsmB_TIM44"/>
</dbReference>
<keyword evidence="7 14" id="KW-0489">Methyltransferase</keyword>
<dbReference type="SUPFAM" id="SSF48013">
    <property type="entry name" value="NusB-like"/>
    <property type="match status" value="1"/>
</dbReference>
<feature type="domain" description="SAM-dependent MTase RsmB/NOP-type" evidence="15">
    <location>
        <begin position="169"/>
        <end position="445"/>
    </location>
</feature>
<dbReference type="GO" id="GO:0006355">
    <property type="term" value="P:regulation of DNA-templated transcription"/>
    <property type="evidence" value="ECO:0007669"/>
    <property type="project" value="InterPro"/>
</dbReference>
<dbReference type="EC" id="2.1.1.176" evidence="4"/>
<evidence type="ECO:0000256" key="14">
    <source>
        <dbReference type="PROSITE-ProRule" id="PRU01023"/>
    </source>
</evidence>
<dbReference type="FunFam" id="3.40.50.150:FF:000022">
    <property type="entry name" value="Ribosomal RNA small subunit methyltransferase B"/>
    <property type="match status" value="1"/>
</dbReference>
<feature type="active site" description="Nucleophile" evidence="14">
    <location>
        <position position="384"/>
    </location>
</feature>
<comment type="caution">
    <text evidence="16">The sequence shown here is derived from an EMBL/GenBank/DDBJ whole genome shotgun (WGS) entry which is preliminary data.</text>
</comment>
<dbReference type="AlphaFoldDB" id="A0A0R1U0H6"/>
<dbReference type="InterPro" id="IPR054728">
    <property type="entry name" value="RsmB-like_ferredoxin"/>
</dbReference>
<dbReference type="GO" id="GO:0003723">
    <property type="term" value="F:RNA binding"/>
    <property type="evidence" value="ECO:0007669"/>
    <property type="project" value="UniProtKB-UniRule"/>
</dbReference>
<dbReference type="CDD" id="cd02440">
    <property type="entry name" value="AdoMet_MTases"/>
    <property type="match status" value="1"/>
</dbReference>
<dbReference type="Proteomes" id="UP000051922">
    <property type="component" value="Unassembled WGS sequence"/>
</dbReference>
<evidence type="ECO:0000256" key="12">
    <source>
        <dbReference type="ARBA" id="ARBA00031088"/>
    </source>
</evidence>
<dbReference type="Gene3D" id="1.10.940.10">
    <property type="entry name" value="NusB-like"/>
    <property type="match status" value="1"/>
</dbReference>
<gene>
    <name evidence="16" type="ORF">FC50_GL000469</name>
</gene>
<evidence type="ECO:0000256" key="13">
    <source>
        <dbReference type="ARBA" id="ARBA00047283"/>
    </source>
</evidence>
<dbReference type="Pfam" id="PF01189">
    <property type="entry name" value="Methyltr_RsmB-F"/>
    <property type="match status" value="1"/>
</dbReference>
<dbReference type="Gene3D" id="3.40.50.150">
    <property type="entry name" value="Vaccinia Virus protein VP39"/>
    <property type="match status" value="1"/>
</dbReference>
<dbReference type="PRINTS" id="PR02008">
    <property type="entry name" value="RCMTFAMILY"/>
</dbReference>
<organism evidence="16 17">
    <name type="scientific">Lacticaseibacillus pantheris DSM 15945 = JCM 12539 = NBRC 106106</name>
    <dbReference type="NCBI Taxonomy" id="1423783"/>
    <lineage>
        <taxon>Bacteria</taxon>
        <taxon>Bacillati</taxon>
        <taxon>Bacillota</taxon>
        <taxon>Bacilli</taxon>
        <taxon>Lactobacillales</taxon>
        <taxon>Lactobacillaceae</taxon>
        <taxon>Lacticaseibacillus</taxon>
    </lineage>
</organism>
<protein>
    <recommendedName>
        <fullName evidence="4">16S rRNA (cytosine(967)-C(5))-methyltransferase</fullName>
        <ecNumber evidence="4">2.1.1.176</ecNumber>
    </recommendedName>
    <alternativeName>
        <fullName evidence="11">16S rRNA m5C967 methyltransferase</fullName>
    </alternativeName>
    <alternativeName>
        <fullName evidence="12">rRNA (cytosine-C(5)-)-methyltransferase RsmB</fullName>
    </alternativeName>
</protein>
<evidence type="ECO:0000256" key="10">
    <source>
        <dbReference type="ARBA" id="ARBA00022884"/>
    </source>
</evidence>
<dbReference type="InterPro" id="IPR018314">
    <property type="entry name" value="RsmB/NOL1/NOP2-like_CS"/>
</dbReference>
<name>A0A0R1U0H6_9LACO</name>
<dbReference type="PATRIC" id="fig|1423783.4.peg.485"/>
<comment type="catalytic activity">
    <reaction evidence="13">
        <text>cytidine(967) in 16S rRNA + S-adenosyl-L-methionine = 5-methylcytidine(967) in 16S rRNA + S-adenosyl-L-homocysteine + H(+)</text>
        <dbReference type="Rhea" id="RHEA:42748"/>
        <dbReference type="Rhea" id="RHEA-COMP:10219"/>
        <dbReference type="Rhea" id="RHEA-COMP:10220"/>
        <dbReference type="ChEBI" id="CHEBI:15378"/>
        <dbReference type="ChEBI" id="CHEBI:57856"/>
        <dbReference type="ChEBI" id="CHEBI:59789"/>
        <dbReference type="ChEBI" id="CHEBI:74483"/>
        <dbReference type="ChEBI" id="CHEBI:82748"/>
        <dbReference type="EC" id="2.1.1.176"/>
    </reaction>
</comment>
<dbReference type="Gene3D" id="3.30.70.1170">
    <property type="entry name" value="Sun protein, domain 3"/>
    <property type="match status" value="1"/>
</dbReference>
<dbReference type="InterPro" id="IPR023267">
    <property type="entry name" value="RCMT"/>
</dbReference>
<proteinExistence type="inferred from homology"/>
<comment type="function">
    <text evidence="1">Specifically methylates the cytosine at position 967 (m5C967) of 16S rRNA.</text>
</comment>
<feature type="binding site" evidence="14">
    <location>
        <position position="284"/>
    </location>
    <ligand>
        <name>S-adenosyl-L-methionine</name>
        <dbReference type="ChEBI" id="CHEBI:59789"/>
    </ligand>
</feature>
<dbReference type="Pfam" id="PF22458">
    <property type="entry name" value="RsmF-B_ferredox"/>
    <property type="match status" value="1"/>
</dbReference>
<evidence type="ECO:0000256" key="1">
    <source>
        <dbReference type="ARBA" id="ARBA00002724"/>
    </source>
</evidence>
<dbReference type="GO" id="GO:0005737">
    <property type="term" value="C:cytoplasm"/>
    <property type="evidence" value="ECO:0007669"/>
    <property type="project" value="UniProtKB-SubCell"/>
</dbReference>
<evidence type="ECO:0000256" key="7">
    <source>
        <dbReference type="ARBA" id="ARBA00022603"/>
    </source>
</evidence>
<comment type="similarity">
    <text evidence="3 14">Belongs to the class I-like SAM-binding methyltransferase superfamily. RsmB/NOP family.</text>
</comment>
<keyword evidence="6" id="KW-0698">rRNA processing</keyword>
<evidence type="ECO:0000256" key="11">
    <source>
        <dbReference type="ARBA" id="ARBA00030399"/>
    </source>
</evidence>
<evidence type="ECO:0000256" key="5">
    <source>
        <dbReference type="ARBA" id="ARBA00022490"/>
    </source>
</evidence>
<dbReference type="PANTHER" id="PTHR22807:SF53">
    <property type="entry name" value="RIBOSOMAL RNA SMALL SUBUNIT METHYLTRANSFERASE B-RELATED"/>
    <property type="match status" value="1"/>
</dbReference>
<evidence type="ECO:0000256" key="9">
    <source>
        <dbReference type="ARBA" id="ARBA00022691"/>
    </source>
</evidence>
<dbReference type="Pfam" id="PF01029">
    <property type="entry name" value="NusB"/>
    <property type="match status" value="1"/>
</dbReference>
<accession>A0A0R1U0H6</accession>
<evidence type="ECO:0000256" key="8">
    <source>
        <dbReference type="ARBA" id="ARBA00022679"/>
    </source>
</evidence>
<dbReference type="NCBIfam" id="TIGR00563">
    <property type="entry name" value="rsmB"/>
    <property type="match status" value="1"/>
</dbReference>
<dbReference type="InterPro" id="IPR049560">
    <property type="entry name" value="MeTrfase_RsmB-F_NOP2_cat"/>
</dbReference>
<keyword evidence="5" id="KW-0963">Cytoplasm</keyword>
<dbReference type="GO" id="GO:0008649">
    <property type="term" value="F:rRNA methyltransferase activity"/>
    <property type="evidence" value="ECO:0007669"/>
    <property type="project" value="InterPro"/>
</dbReference>
<keyword evidence="9 14" id="KW-0949">S-adenosyl-L-methionine</keyword>
<comment type="subcellular location">
    <subcellularLocation>
        <location evidence="2">Cytoplasm</location>
    </subcellularLocation>
</comment>
<feature type="binding site" evidence="14">
    <location>
        <begin position="258"/>
        <end position="264"/>
    </location>
    <ligand>
        <name>S-adenosyl-L-methionine</name>
        <dbReference type="ChEBI" id="CHEBI:59789"/>
    </ligand>
</feature>
<evidence type="ECO:0000313" key="17">
    <source>
        <dbReference type="Proteomes" id="UP000051922"/>
    </source>
</evidence>
<evidence type="ECO:0000256" key="2">
    <source>
        <dbReference type="ARBA" id="ARBA00004496"/>
    </source>
</evidence>
<dbReference type="PROSITE" id="PS51686">
    <property type="entry name" value="SAM_MT_RSMB_NOP"/>
    <property type="match status" value="1"/>
</dbReference>
<evidence type="ECO:0000256" key="6">
    <source>
        <dbReference type="ARBA" id="ARBA00022552"/>
    </source>
</evidence>
<dbReference type="PROSITE" id="PS01153">
    <property type="entry name" value="NOL1_NOP2_SUN"/>
    <property type="match status" value="1"/>
</dbReference>
<keyword evidence="17" id="KW-1185">Reference proteome</keyword>
<evidence type="ECO:0000256" key="4">
    <source>
        <dbReference type="ARBA" id="ARBA00012140"/>
    </source>
</evidence>
<keyword evidence="8 14" id="KW-0808">Transferase</keyword>
<dbReference type="InterPro" id="IPR035926">
    <property type="entry name" value="NusB-like_sf"/>
</dbReference>
<evidence type="ECO:0000313" key="16">
    <source>
        <dbReference type="EMBL" id="KRL86822.1"/>
    </source>
</evidence>
<dbReference type="SUPFAM" id="SSF53335">
    <property type="entry name" value="S-adenosyl-L-methionine-dependent methyltransferases"/>
    <property type="match status" value="1"/>
</dbReference>
<feature type="binding site" evidence="14">
    <location>
        <position position="312"/>
    </location>
    <ligand>
        <name>S-adenosyl-L-methionine</name>
        <dbReference type="ChEBI" id="CHEBI:59789"/>
    </ligand>
</feature>
<dbReference type="InterPro" id="IPR001678">
    <property type="entry name" value="MeTrfase_RsmB-F_NOP2_dom"/>
</dbReference>
<reference evidence="16 17" key="1">
    <citation type="journal article" date="2015" name="Genome Announc.">
        <title>Expanding the biotechnology potential of lactobacilli through comparative genomics of 213 strains and associated genera.</title>
        <authorList>
            <person name="Sun Z."/>
            <person name="Harris H.M."/>
            <person name="McCann A."/>
            <person name="Guo C."/>
            <person name="Argimon S."/>
            <person name="Zhang W."/>
            <person name="Yang X."/>
            <person name="Jeffery I.B."/>
            <person name="Cooney J.C."/>
            <person name="Kagawa T.F."/>
            <person name="Liu W."/>
            <person name="Song Y."/>
            <person name="Salvetti E."/>
            <person name="Wrobel A."/>
            <person name="Rasinkangas P."/>
            <person name="Parkhill J."/>
            <person name="Rea M.C."/>
            <person name="O'Sullivan O."/>
            <person name="Ritari J."/>
            <person name="Douillard F.P."/>
            <person name="Paul Ross R."/>
            <person name="Yang R."/>
            <person name="Briner A.E."/>
            <person name="Felis G.E."/>
            <person name="de Vos W.M."/>
            <person name="Barrangou R."/>
            <person name="Klaenhammer T.R."/>
            <person name="Caufield P.W."/>
            <person name="Cui Y."/>
            <person name="Zhang H."/>
            <person name="O'Toole P.W."/>
        </authorList>
    </citation>
    <scope>NUCLEOTIDE SEQUENCE [LARGE SCALE GENOMIC DNA]</scope>
    <source>
        <strain evidence="16 17">DSM 15945</strain>
    </source>
</reference>
<dbReference type="FunFam" id="1.10.940.10:FF:000006">
    <property type="entry name" value="16S rRNA (Cytosine(967)-C(5))-methyltransferase RsmB"/>
    <property type="match status" value="1"/>
</dbReference>
<dbReference type="STRING" id="1423783.FC50_GL000469"/>
<keyword evidence="10 14" id="KW-0694">RNA-binding</keyword>
<dbReference type="PANTHER" id="PTHR22807">
    <property type="entry name" value="NOP2 YEAST -RELATED NOL1/NOP2/FMU SUN DOMAIN-CONTAINING"/>
    <property type="match status" value="1"/>
</dbReference>
<feature type="binding site" evidence="14">
    <location>
        <position position="331"/>
    </location>
    <ligand>
        <name>S-adenosyl-L-methionine</name>
        <dbReference type="ChEBI" id="CHEBI:59789"/>
    </ligand>
</feature>
<dbReference type="InterPro" id="IPR004573">
    <property type="entry name" value="rRNA_ssu_MeTfrase_B"/>
</dbReference>
<sequence length="446" mass="49113">MDKNNVRLLAVNVLARVGGRGGYSNLTVDSTIRQAHLSARDAALLTNIVYGVIQHQLTLDYYLAPFVGRRELEPWVRQLLRTAIYQMHYLDKIPERAIFFDSTEIAKQKGHAGLAKFVTAILRNVQRKGLRDVSAIQDPVKRLSIATSVPEWIVNKLFDQWGELEATALLNSINSAPRASARVNRTMIQRDDLVFRLQDEFPEVRNSVLATSGVVAPGGHLAGTPEFADGLLTMQDESSQLVAPSLDIQPGDQVLDACAAPGGKTTHIAEWLDPQAGGHVTALDLHAHKVNLIQQNADRMHLADRVTAQTLDARKAVETFGEQKFDKVLVDAPCSGLGLMRRKPEIKYDKTADDVANLTRVQSEILDAVAPTVKVGGRLTYSTCTITHEENQDVVAAFLQRHPDFRQVTVPTLAPVTHNHAAPALQILPHDYGSDGFFIASLERVQ</sequence>
<dbReference type="InterPro" id="IPR029063">
    <property type="entry name" value="SAM-dependent_MTases_sf"/>
</dbReference>
<dbReference type="RefSeq" id="WP_056956431.1">
    <property type="nucleotide sequence ID" value="NZ_AZFJ01000037.1"/>
</dbReference>
<dbReference type="NCBIfam" id="NF011494">
    <property type="entry name" value="PRK14902.1"/>
    <property type="match status" value="1"/>
</dbReference>
<dbReference type="EMBL" id="AZFJ01000037">
    <property type="protein sequence ID" value="KRL86822.1"/>
    <property type="molecule type" value="Genomic_DNA"/>
</dbReference>
<evidence type="ECO:0000256" key="3">
    <source>
        <dbReference type="ARBA" id="ARBA00007494"/>
    </source>
</evidence>
<dbReference type="OrthoDB" id="9810297at2"/>
<evidence type="ECO:0000259" key="15">
    <source>
        <dbReference type="PROSITE" id="PS51686"/>
    </source>
</evidence>